<feature type="region of interest" description="Disordered" evidence="4">
    <location>
        <begin position="591"/>
        <end position="628"/>
    </location>
</feature>
<dbReference type="SUPFAM" id="SSF48403">
    <property type="entry name" value="Ankyrin repeat"/>
    <property type="match status" value="3"/>
</dbReference>
<reference evidence="5 6" key="1">
    <citation type="journal article" date="2015" name="Genome Biol. Evol.">
        <title>Phylogenomic analyses indicate that early fungi evolved digesting cell walls of algal ancestors of land plants.</title>
        <authorList>
            <person name="Chang Y."/>
            <person name="Wang S."/>
            <person name="Sekimoto S."/>
            <person name="Aerts A.L."/>
            <person name="Choi C."/>
            <person name="Clum A."/>
            <person name="LaButti K.M."/>
            <person name="Lindquist E.A."/>
            <person name="Yee Ngan C."/>
            <person name="Ohm R.A."/>
            <person name="Salamov A.A."/>
            <person name="Grigoriev I.V."/>
            <person name="Spatafora J.W."/>
            <person name="Berbee M.L."/>
        </authorList>
    </citation>
    <scope>NUCLEOTIDE SEQUENCE [LARGE SCALE GENOMIC DNA]</scope>
    <source>
        <strain evidence="5 6">NRRL 28638</strain>
    </source>
</reference>
<sequence>TIPTIPTPVSEFLAYITKNKDSSLRELLKPYRAYEAKLREVYAQDRNNEILKDPFLNVVPLFKGHESSVVAHARNPKSESEEEIQKYVMPLADEARHKSGSPAIQTSLKDFQANFSVFSEGALADMDWSNVVVAGSAAVTPLLPIPDKYKGSKRALRKYYHEIVAPASDVDLFLYGLTEQEGIEKIKQIEKKIRDAILSEVTIVRTKYAITIASQYPTRHIQIVLRIYGSISEILTGFDVDCACAAYDGNQVYASPRAVVSYMTQINEIDLSRRSPSYENRLSKYSRRGFEIYWENLYRSKIDPTIFERNFPRTVGLARLLVLERLPSSSDRDLYLRQRRLERGRPPTSQSSASKLVGNIKNDWEDEISEWVDYEEVSNYHTFTVPYGPKFNAKKIEKLLYTKDLLLNAEWNQSKARDVHLHRHPAFFGRVEDIVKDCCCECPVPITYDEKEVAKKDAEIYISGEMKFIIDNPGRQQIGSFKPLTEDDWTEMAYVSNTTKLCHAIVTKDLAAVEEWLKQEGSDPNQRDYTGRTPLHLACMTSSSEIVKCLVDNGARIVARLADGQTALHIASSRGEAEMIKILLNKSSENEEAELEKEGLKRKAALEESKKDGNNKDSDGSIETADAKPIGTKTHLTSSFVEISLNDNKSNIDPSSEAVPEENDLGPDFYDINVLAWDSPCSPLHLAVINGQLESVRVLVGEYGADLLLPIKLYNNYTRELEGTILPLVLALMLPGDRAVLMTKMLLSLGATPAQADKDQNTPILYAVALCKKLVDVYMETSNAAFKLAVDYVSIGGNKWNPSTNTPLSIAVKLNDYEATKKLLDIGASPEIEHKKWSRSVKIRNAEVKESYYRIVDSVPNFEQNICQPISLAILNENPKLALLLLDSGADCNSLMPSTPGVGFGPNALHLGQSILDAVIESCTKLEEWIKNKSDTMETTFERNQLASDDYYLKDLVPGTYQHTFKTMRLEAEKNGIFNRNNGSTLQTNAWELKKQKVQEVLDGYNILKEALMKKEAKKFYDLHPEIPKITKNESDSIGKKTEIMKLGYDFSSGSYRNGYFVNSHYTELFEAAWVGDIEKIKKLTLAPWGEKEDNDPLEVAVFDHFGNSIYSIAVINGHYEAASEIIKIALQQYSPSKTNVRYSLNNDIDDGDSSVDSDLNKNFITSKNEAEVFTIDIADQQSRLVKSSNSPIELFERRCQTYQNHTFVKGEDKKENTHHAMEKEDLKMFNFVLNGAIDCSKDPKLVAAKTAAQQAEHTNTYLPPAPMVYLAKLMKLCGSGLPLDNNDKMDPQAVVKNKSQFYQGLMVYGKKRKDWASRGAGMSFDSSIAKLSNIESLLLKSAYSSDAEIVVWMLREFFNGDFDLSGLPNPQKLFKDFIKVAKKDQKYKCLAEPTAGFDNMLNSWLGMNSFLVLHSVVMAPIQENSVELLKYLLKKMPDNVDSRSPNGWTPLMIAFFSHHHNYAKLLIENGANQTLKDYQGHNLVHMAIYPPASFVKREQIKLRIKYDSYRKLFGLIDDLIRPSMFVERCMTKPGSLTPLHWLILCEHGPNSQISSGNACMRDKDMAQIAETILEFSSGEELDIINGAGDAPLHSTVMKRLPETAKVLVKYRPDMISRENAVGRTPVEIADGLITSFYINEMPAEGLLNQNHRYRVRESILDKTPAKIAEEEENNKKDRHLILNLHKIFSEVPEDKVGPRKLVTLHEANEVANRLA</sequence>
<dbReference type="Pfam" id="PF00023">
    <property type="entry name" value="Ank"/>
    <property type="match status" value="1"/>
</dbReference>
<gene>
    <name evidence="5" type="ORF">CONCODRAFT_28479</name>
</gene>
<dbReference type="EMBL" id="KQ964565">
    <property type="protein sequence ID" value="KXN68680.1"/>
    <property type="molecule type" value="Genomic_DNA"/>
</dbReference>
<dbReference type="Gene3D" id="1.25.40.20">
    <property type="entry name" value="Ankyrin repeat-containing domain"/>
    <property type="match status" value="5"/>
</dbReference>
<feature type="non-terminal residue" evidence="5">
    <location>
        <position position="1716"/>
    </location>
</feature>
<evidence type="ECO:0000256" key="4">
    <source>
        <dbReference type="SAM" id="MobiDB-lite"/>
    </source>
</evidence>
<dbReference type="OrthoDB" id="539213at2759"/>
<evidence type="ECO:0000256" key="1">
    <source>
        <dbReference type="ARBA" id="ARBA00022737"/>
    </source>
</evidence>
<dbReference type="STRING" id="796925.A0A137P0T4"/>
<feature type="repeat" description="ANK" evidence="3">
    <location>
        <begin position="563"/>
        <end position="595"/>
    </location>
</feature>
<feature type="repeat" description="ANK" evidence="3">
    <location>
        <begin position="530"/>
        <end position="562"/>
    </location>
</feature>
<keyword evidence="6" id="KW-1185">Reference proteome</keyword>
<name>A0A137P0T4_CONC2</name>
<proteinExistence type="predicted"/>
<evidence type="ECO:0000313" key="6">
    <source>
        <dbReference type="Proteomes" id="UP000070444"/>
    </source>
</evidence>
<dbReference type="PRINTS" id="PR01415">
    <property type="entry name" value="ANKYRIN"/>
</dbReference>
<evidence type="ECO:0000313" key="5">
    <source>
        <dbReference type="EMBL" id="KXN68680.1"/>
    </source>
</evidence>
<dbReference type="InterPro" id="IPR002110">
    <property type="entry name" value="Ankyrin_rpt"/>
</dbReference>
<dbReference type="PROSITE" id="PS50297">
    <property type="entry name" value="ANK_REP_REGION"/>
    <property type="match status" value="3"/>
</dbReference>
<dbReference type="Pfam" id="PF12796">
    <property type="entry name" value="Ank_2"/>
    <property type="match status" value="2"/>
</dbReference>
<dbReference type="Proteomes" id="UP000070444">
    <property type="component" value="Unassembled WGS sequence"/>
</dbReference>
<accession>A0A137P0T4</accession>
<dbReference type="PANTHER" id="PTHR24134:SF9">
    <property type="entry name" value="ANKYRIN REPEAT AND SOCS BOX PROTEIN 8"/>
    <property type="match status" value="1"/>
</dbReference>
<feature type="repeat" description="ANK" evidence="3">
    <location>
        <begin position="1447"/>
        <end position="1479"/>
    </location>
</feature>
<dbReference type="OMA" id="ETDWTEM"/>
<dbReference type="PANTHER" id="PTHR24134">
    <property type="entry name" value="ANKYRIN REPEAT-CONTAINING PROTEIN DDB_G0279043"/>
    <property type="match status" value="1"/>
</dbReference>
<feature type="compositionally biased region" description="Basic and acidic residues" evidence="4">
    <location>
        <begin position="596"/>
        <end position="619"/>
    </location>
</feature>
<organism evidence="5 6">
    <name type="scientific">Conidiobolus coronatus (strain ATCC 28846 / CBS 209.66 / NRRL 28638)</name>
    <name type="common">Delacroixia coronata</name>
    <dbReference type="NCBI Taxonomy" id="796925"/>
    <lineage>
        <taxon>Eukaryota</taxon>
        <taxon>Fungi</taxon>
        <taxon>Fungi incertae sedis</taxon>
        <taxon>Zoopagomycota</taxon>
        <taxon>Entomophthoromycotina</taxon>
        <taxon>Entomophthoromycetes</taxon>
        <taxon>Entomophthorales</taxon>
        <taxon>Ancylistaceae</taxon>
        <taxon>Conidiobolus</taxon>
    </lineage>
</organism>
<keyword evidence="1" id="KW-0677">Repeat</keyword>
<protein>
    <submittedName>
        <fullName evidence="5">Ankyrin</fullName>
    </submittedName>
</protein>
<dbReference type="InterPro" id="IPR036770">
    <property type="entry name" value="Ankyrin_rpt-contain_sf"/>
</dbReference>
<keyword evidence="2 3" id="KW-0040">ANK repeat</keyword>
<feature type="non-terminal residue" evidence="5">
    <location>
        <position position="1"/>
    </location>
</feature>
<feature type="repeat" description="ANK" evidence="3">
    <location>
        <begin position="803"/>
        <end position="835"/>
    </location>
</feature>
<evidence type="ECO:0000256" key="3">
    <source>
        <dbReference type="PROSITE-ProRule" id="PRU00023"/>
    </source>
</evidence>
<dbReference type="PROSITE" id="PS50088">
    <property type="entry name" value="ANK_REPEAT"/>
    <property type="match status" value="4"/>
</dbReference>
<dbReference type="SMART" id="SM00248">
    <property type="entry name" value="ANK"/>
    <property type="match status" value="11"/>
</dbReference>
<evidence type="ECO:0000256" key="2">
    <source>
        <dbReference type="ARBA" id="ARBA00023043"/>
    </source>
</evidence>